<proteinExistence type="inferred from homology"/>
<comment type="caution">
    <text evidence="7">The sequence shown here is derived from an EMBL/GenBank/DDBJ whole genome shotgun (WGS) entry which is preliminary data.</text>
</comment>
<keyword evidence="5" id="KW-0413">Isomerase</keyword>
<dbReference type="NCBIfam" id="TIGR00031">
    <property type="entry name" value="UDP-GALP_mutase"/>
    <property type="match status" value="1"/>
</dbReference>
<name>A0A4R3K240_9FIRM</name>
<evidence type="ECO:0000313" key="8">
    <source>
        <dbReference type="Proteomes" id="UP000295188"/>
    </source>
</evidence>
<dbReference type="Pfam" id="PF13450">
    <property type="entry name" value="NAD_binding_8"/>
    <property type="match status" value="1"/>
</dbReference>
<comment type="cofactor">
    <cofactor evidence="1">
        <name>FAD</name>
        <dbReference type="ChEBI" id="CHEBI:57692"/>
    </cofactor>
</comment>
<keyword evidence="4" id="KW-0274">FAD</keyword>
<keyword evidence="3" id="KW-0285">Flavoprotein</keyword>
<dbReference type="AlphaFoldDB" id="A0A4R3K240"/>
<dbReference type="GO" id="GO:0050660">
    <property type="term" value="F:flavin adenine dinucleotide binding"/>
    <property type="evidence" value="ECO:0007669"/>
    <property type="project" value="TreeGrafter"/>
</dbReference>
<evidence type="ECO:0000256" key="3">
    <source>
        <dbReference type="ARBA" id="ARBA00022630"/>
    </source>
</evidence>
<evidence type="ECO:0000259" key="6">
    <source>
        <dbReference type="Pfam" id="PF03275"/>
    </source>
</evidence>
<dbReference type="InterPro" id="IPR004379">
    <property type="entry name" value="UDP-GALP_mutase"/>
</dbReference>
<evidence type="ECO:0000313" key="7">
    <source>
        <dbReference type="EMBL" id="TCS76026.1"/>
    </source>
</evidence>
<evidence type="ECO:0000256" key="4">
    <source>
        <dbReference type="ARBA" id="ARBA00022827"/>
    </source>
</evidence>
<feature type="domain" description="UDP-galactopyranose mutase C-terminal" evidence="6">
    <location>
        <begin position="153"/>
        <end position="362"/>
    </location>
</feature>
<dbReference type="InterPro" id="IPR015899">
    <property type="entry name" value="UDP-GalPyranose_mutase_C"/>
</dbReference>
<evidence type="ECO:0000256" key="5">
    <source>
        <dbReference type="ARBA" id="ARBA00023235"/>
    </source>
</evidence>
<sequence length="381" mass="44754">MDCLIIGCGITGAVIARNLAEKGNYVTIWDRRNHIGGNMYDYVDEHNILVHKYGPHTFHTKKKELYSYISEYAEWQPYKLKCMAKMNGKFTPTPFNFQTIDDFYTQEEAQELKYVIRKEFSNTTNANVLEVLNHKNKKIREYGKFLFENDYSLYTAKQWGIDPDKVDPSILGRVPLRFSYGIGYFDDKYQVMPKKSYTCFFKKLLNHKNIIIELETEALEHLSIDEQKQVVLLDGKVSTVPIVYTGALDELFKIDQGALPYRSLEFEWKYEEIDSKQPAPVVAYPQEKNFTRITEYKKLPMQDVKGTTYAVEYPKKYIYGNINEPYYPVLTKESKALYLKYKNRADKISNLFYCGRLADFKYYNMDQALERALEMCKNITV</sequence>
<comment type="similarity">
    <text evidence="2">Belongs to the UDP-galactopyranose/dTDP-fucopyranose mutase family.</text>
</comment>
<evidence type="ECO:0000256" key="2">
    <source>
        <dbReference type="ARBA" id="ARBA00009321"/>
    </source>
</evidence>
<dbReference type="Pfam" id="PF03275">
    <property type="entry name" value="GLF"/>
    <property type="match status" value="1"/>
</dbReference>
<dbReference type="RefSeq" id="WP_132551519.1">
    <property type="nucleotide sequence ID" value="NZ_SMAA01000025.1"/>
</dbReference>
<protein>
    <submittedName>
        <fullName evidence="7">UDP-galactopyranose mutase</fullName>
    </submittedName>
</protein>
<dbReference type="SUPFAM" id="SSF54373">
    <property type="entry name" value="FAD-linked reductases, C-terminal domain"/>
    <property type="match status" value="1"/>
</dbReference>
<accession>A0A4R3K240</accession>
<dbReference type="OrthoDB" id="9769600at2"/>
<dbReference type="Gene3D" id="3.40.50.720">
    <property type="entry name" value="NAD(P)-binding Rossmann-like Domain"/>
    <property type="match status" value="3"/>
</dbReference>
<dbReference type="PANTHER" id="PTHR21197">
    <property type="entry name" value="UDP-GALACTOPYRANOSE MUTASE"/>
    <property type="match status" value="1"/>
</dbReference>
<dbReference type="PANTHER" id="PTHR21197:SF0">
    <property type="entry name" value="UDP-GALACTOPYRANOSE MUTASE"/>
    <property type="match status" value="1"/>
</dbReference>
<dbReference type="GO" id="GO:0005829">
    <property type="term" value="C:cytosol"/>
    <property type="evidence" value="ECO:0007669"/>
    <property type="project" value="TreeGrafter"/>
</dbReference>
<dbReference type="EMBL" id="SMAA01000025">
    <property type="protein sequence ID" value="TCS76026.1"/>
    <property type="molecule type" value="Genomic_DNA"/>
</dbReference>
<reference evidence="7 8" key="1">
    <citation type="submission" date="2019-03" db="EMBL/GenBank/DDBJ databases">
        <title>Genomic Encyclopedia of Type Strains, Phase IV (KMG-IV): sequencing the most valuable type-strain genomes for metagenomic binning, comparative biology and taxonomic classification.</title>
        <authorList>
            <person name="Goeker M."/>
        </authorList>
    </citation>
    <scope>NUCLEOTIDE SEQUENCE [LARGE SCALE GENOMIC DNA]</scope>
    <source>
        <strain evidence="7 8">DSM 20467</strain>
    </source>
</reference>
<keyword evidence="8" id="KW-1185">Reference proteome</keyword>
<organism evidence="7 8">
    <name type="scientific">Pectinatus cerevisiiphilus</name>
    <dbReference type="NCBI Taxonomy" id="86956"/>
    <lineage>
        <taxon>Bacteria</taxon>
        <taxon>Bacillati</taxon>
        <taxon>Bacillota</taxon>
        <taxon>Negativicutes</taxon>
        <taxon>Selenomonadales</taxon>
        <taxon>Selenomonadaceae</taxon>
        <taxon>Pectinatus</taxon>
    </lineage>
</organism>
<gene>
    <name evidence="7" type="ORF">EDC37_12517</name>
</gene>
<evidence type="ECO:0000256" key="1">
    <source>
        <dbReference type="ARBA" id="ARBA00001974"/>
    </source>
</evidence>
<dbReference type="GO" id="GO:0008767">
    <property type="term" value="F:UDP-galactopyranose mutase activity"/>
    <property type="evidence" value="ECO:0007669"/>
    <property type="project" value="InterPro"/>
</dbReference>
<dbReference type="Proteomes" id="UP000295188">
    <property type="component" value="Unassembled WGS sequence"/>
</dbReference>
<dbReference type="SUPFAM" id="SSF51971">
    <property type="entry name" value="Nucleotide-binding domain"/>
    <property type="match status" value="1"/>
</dbReference>